<dbReference type="AlphaFoldDB" id="A0A011NJ99"/>
<evidence type="ECO:0000259" key="1">
    <source>
        <dbReference type="Pfam" id="PF03781"/>
    </source>
</evidence>
<dbReference type="GO" id="GO:0004674">
    <property type="term" value="F:protein serine/threonine kinase activity"/>
    <property type="evidence" value="ECO:0007669"/>
    <property type="project" value="UniProtKB-EC"/>
</dbReference>
<dbReference type="STRING" id="1454003.AW10_00303"/>
<dbReference type="Pfam" id="PF03781">
    <property type="entry name" value="FGE-sulfatase"/>
    <property type="match status" value="1"/>
</dbReference>
<keyword evidence="2" id="KW-0808">Transferase</keyword>
<evidence type="ECO:0000313" key="2">
    <source>
        <dbReference type="EMBL" id="EXI82853.1"/>
    </source>
</evidence>
<sequence>MASASLSSEPPFPPEALRRPPVLPLPCASAWGDDEHGLWVKVEIAGVVQCFRWIEPGESWMGSPENEAERFADEGPRHRVRLTAGYWLADTACTQALWQAVMGHNPSHFKDDRLNPVELVNWDDVQAFLGKAQAMLSGVTLELPTEAEWEYACRAGSETPFSFGATISPAQANYDGNDPYDGGEKGLYREKTVPVKSFAPNDWGLYEMHGNVWEWCADGPRQYDGELHENPRGPEEDEAPRVVRGGSWLDGAGWLRSAYRILRPRDLRSRSLGFRFSLRSTGQAAGAERLPPAAGGAPEA</sequence>
<dbReference type="PANTHER" id="PTHR23150">
    <property type="entry name" value="SULFATASE MODIFYING FACTOR 1, 2"/>
    <property type="match status" value="1"/>
</dbReference>
<dbReference type="InterPro" id="IPR051043">
    <property type="entry name" value="Sulfatase_Mod_Factor_Kinase"/>
</dbReference>
<accession>A0A011NJ99</accession>
<dbReference type="Gene3D" id="3.90.1580.10">
    <property type="entry name" value="paralog of FGE (formylglycine-generating enzyme)"/>
    <property type="match status" value="1"/>
</dbReference>
<reference evidence="2 3" key="1">
    <citation type="submission" date="2014-02" db="EMBL/GenBank/DDBJ databases">
        <title>Expanding our view of genomic diversity in Candidatus Accumulibacter clades.</title>
        <authorList>
            <person name="Skennerton C.T."/>
            <person name="Barr J.J."/>
            <person name="Slater F.R."/>
            <person name="Bond P.L."/>
            <person name="Tyson G.W."/>
        </authorList>
    </citation>
    <scope>NUCLEOTIDE SEQUENCE [LARGE SCALE GENOMIC DNA]</scope>
    <source>
        <strain evidence="3">BA-92</strain>
    </source>
</reference>
<gene>
    <name evidence="2" type="primary">pkn1_2</name>
    <name evidence="2" type="ORF">AW10_00303</name>
</gene>
<keyword evidence="2" id="KW-0418">Kinase</keyword>
<comment type="caution">
    <text evidence="2">The sequence shown here is derived from an EMBL/GenBank/DDBJ whole genome shotgun (WGS) entry which is preliminary data.</text>
</comment>
<protein>
    <submittedName>
        <fullName evidence="2">Serine/threonine-protein kinase pkn1</fullName>
        <ecNumber evidence="2">2.7.11.1</ecNumber>
    </submittedName>
</protein>
<dbReference type="SUPFAM" id="SSF56436">
    <property type="entry name" value="C-type lectin-like"/>
    <property type="match status" value="1"/>
</dbReference>
<dbReference type="EMBL" id="JEMX01000009">
    <property type="protein sequence ID" value="EXI82853.1"/>
    <property type="molecule type" value="Genomic_DNA"/>
</dbReference>
<dbReference type="GO" id="GO:0120147">
    <property type="term" value="F:formylglycine-generating oxidase activity"/>
    <property type="evidence" value="ECO:0007669"/>
    <property type="project" value="TreeGrafter"/>
</dbReference>
<dbReference type="PANTHER" id="PTHR23150:SF19">
    <property type="entry name" value="FORMYLGLYCINE-GENERATING ENZYME"/>
    <property type="match status" value="1"/>
</dbReference>
<feature type="domain" description="Sulfatase-modifying factor enzyme-like" evidence="1">
    <location>
        <begin position="53"/>
        <end position="275"/>
    </location>
</feature>
<dbReference type="Proteomes" id="UP000021816">
    <property type="component" value="Unassembled WGS sequence"/>
</dbReference>
<dbReference type="InterPro" id="IPR016187">
    <property type="entry name" value="CTDL_fold"/>
</dbReference>
<dbReference type="InterPro" id="IPR042095">
    <property type="entry name" value="SUMF_sf"/>
</dbReference>
<dbReference type="InterPro" id="IPR005532">
    <property type="entry name" value="SUMF_dom"/>
</dbReference>
<dbReference type="EC" id="2.7.11.1" evidence="2"/>
<proteinExistence type="predicted"/>
<evidence type="ECO:0000313" key="3">
    <source>
        <dbReference type="Proteomes" id="UP000021816"/>
    </source>
</evidence>
<organism evidence="2 3">
    <name type="scientific">Candidatus Accumulibacter appositus</name>
    <dbReference type="NCBI Taxonomy" id="1454003"/>
    <lineage>
        <taxon>Bacteria</taxon>
        <taxon>Pseudomonadati</taxon>
        <taxon>Pseudomonadota</taxon>
        <taxon>Betaproteobacteria</taxon>
        <taxon>Candidatus Accumulibacter</taxon>
    </lineage>
</organism>
<dbReference type="PATRIC" id="fig|1454003.3.peg.313"/>
<name>A0A011NJ99_9PROT</name>